<organism evidence="3 4">
    <name type="scientific">Methylosinus trichosporium (strain ATCC 35070 / NCIMB 11131 / UNIQEM 75 / OB3b)</name>
    <dbReference type="NCBI Taxonomy" id="595536"/>
    <lineage>
        <taxon>Bacteria</taxon>
        <taxon>Pseudomonadati</taxon>
        <taxon>Pseudomonadota</taxon>
        <taxon>Alphaproteobacteria</taxon>
        <taxon>Hyphomicrobiales</taxon>
        <taxon>Methylocystaceae</taxon>
        <taxon>Methylosinus</taxon>
    </lineage>
</organism>
<proteinExistence type="inferred from homology"/>
<evidence type="ECO:0000259" key="2">
    <source>
        <dbReference type="Pfam" id="PF00975"/>
    </source>
</evidence>
<reference evidence="4" key="1">
    <citation type="submission" date="2017-10" db="EMBL/GenBank/DDBJ databases">
        <title>Completed PacBio SMRT sequence of Methylosinus trichosporium OB3b reveals presence of a third large plasmid.</title>
        <authorList>
            <person name="Charles T.C."/>
            <person name="Lynch M.D.J."/>
            <person name="Heil J.R."/>
            <person name="Cheng J."/>
        </authorList>
    </citation>
    <scope>NUCLEOTIDE SEQUENCE [LARGE SCALE GENOMIC DNA]</scope>
    <source>
        <strain evidence="4">OB3b</strain>
    </source>
</reference>
<dbReference type="GO" id="GO:0008610">
    <property type="term" value="P:lipid biosynthetic process"/>
    <property type="evidence" value="ECO:0007669"/>
    <property type="project" value="TreeGrafter"/>
</dbReference>
<protein>
    <submittedName>
        <fullName evidence="3">Thioesterase</fullName>
    </submittedName>
</protein>
<dbReference type="PANTHER" id="PTHR11487">
    <property type="entry name" value="THIOESTERASE"/>
    <property type="match status" value="1"/>
</dbReference>
<dbReference type="InterPro" id="IPR012223">
    <property type="entry name" value="TEII"/>
</dbReference>
<dbReference type="AlphaFoldDB" id="A0A2D2D318"/>
<evidence type="ECO:0000313" key="3">
    <source>
        <dbReference type="EMBL" id="ATQ69374.1"/>
    </source>
</evidence>
<dbReference type="InterPro" id="IPR001031">
    <property type="entry name" value="Thioesterase"/>
</dbReference>
<feature type="domain" description="Thioesterase" evidence="2">
    <location>
        <begin position="6"/>
        <end position="227"/>
    </location>
</feature>
<dbReference type="Gene3D" id="3.40.50.1820">
    <property type="entry name" value="alpha/beta hydrolase"/>
    <property type="match status" value="1"/>
</dbReference>
<dbReference type="STRING" id="595536.GCA_000178815_01802"/>
<dbReference type="Proteomes" id="UP000230709">
    <property type="component" value="Chromosome"/>
</dbReference>
<dbReference type="SUPFAM" id="SSF53474">
    <property type="entry name" value="alpha/beta-Hydrolases"/>
    <property type="match status" value="1"/>
</dbReference>
<evidence type="ECO:0000256" key="1">
    <source>
        <dbReference type="ARBA" id="ARBA00007169"/>
    </source>
</evidence>
<dbReference type="EMBL" id="CP023737">
    <property type="protein sequence ID" value="ATQ69374.1"/>
    <property type="molecule type" value="Genomic_DNA"/>
</dbReference>
<comment type="similarity">
    <text evidence="1">Belongs to the thioesterase family.</text>
</comment>
<sequence>MTDRLTLYCFACAGSSAAPFYRWRRLVPSWLRIEPVERPGRGVRLREPHLRGFEETARLLTGEIAAGLAPNYALFGHSLGALLAFGCARELRRRGAPPPRALALAAAAAPSRRKDARFAALRSDEDVIATLRRLGGTPEEVFADPELSRMALDAAAADFTVVDDFRHAAKEEPFDFPVLVFGGRADDVGEEALRAWSEETKGPFSCELMDGGHFFLREREEEFVAMLVARLTAALAWPRFGADR</sequence>
<evidence type="ECO:0000313" key="4">
    <source>
        <dbReference type="Proteomes" id="UP000230709"/>
    </source>
</evidence>
<keyword evidence="4" id="KW-1185">Reference proteome</keyword>
<accession>A0A2D2D318</accession>
<dbReference type="Pfam" id="PF00975">
    <property type="entry name" value="Thioesterase"/>
    <property type="match status" value="1"/>
</dbReference>
<dbReference type="InterPro" id="IPR029058">
    <property type="entry name" value="AB_hydrolase_fold"/>
</dbReference>
<dbReference type="KEGG" id="mtw:CQW49_16900"/>
<dbReference type="RefSeq" id="WP_003608566.1">
    <property type="nucleotide sequence ID" value="NZ_ADVE02000001.1"/>
</dbReference>
<dbReference type="PANTHER" id="PTHR11487:SF0">
    <property type="entry name" value="S-ACYL FATTY ACID SYNTHASE THIOESTERASE, MEDIUM CHAIN"/>
    <property type="match status" value="1"/>
</dbReference>
<name>A0A2D2D318_METT3</name>
<gene>
    <name evidence="3" type="ORF">CQW49_16900</name>
</gene>